<proteinExistence type="predicted"/>
<comment type="caution">
    <text evidence="1">The sequence shown here is derived from an EMBL/GenBank/DDBJ whole genome shotgun (WGS) entry which is preliminary data.</text>
</comment>
<reference evidence="1" key="1">
    <citation type="journal article" date="2023" name="Mol. Biol. Evol.">
        <title>Third-Generation Sequencing Reveals the Adaptive Role of the Epigenome in Three Deep-Sea Polychaetes.</title>
        <authorList>
            <person name="Perez M."/>
            <person name="Aroh O."/>
            <person name="Sun Y."/>
            <person name="Lan Y."/>
            <person name="Juniper S.K."/>
            <person name="Young C.R."/>
            <person name="Angers B."/>
            <person name="Qian P.Y."/>
        </authorList>
    </citation>
    <scope>NUCLEOTIDE SEQUENCE</scope>
    <source>
        <strain evidence="1">P08H-3</strain>
    </source>
</reference>
<gene>
    <name evidence="1" type="ORF">LSH36_163g00010</name>
</gene>
<accession>A0AAD9N8D9</accession>
<protein>
    <submittedName>
        <fullName evidence="1">Uncharacterized protein</fullName>
    </submittedName>
</protein>
<name>A0AAD9N8D9_9ANNE</name>
<organism evidence="1 2">
    <name type="scientific">Paralvinella palmiformis</name>
    <dbReference type="NCBI Taxonomy" id="53620"/>
    <lineage>
        <taxon>Eukaryota</taxon>
        <taxon>Metazoa</taxon>
        <taxon>Spiralia</taxon>
        <taxon>Lophotrochozoa</taxon>
        <taxon>Annelida</taxon>
        <taxon>Polychaeta</taxon>
        <taxon>Sedentaria</taxon>
        <taxon>Canalipalpata</taxon>
        <taxon>Terebellida</taxon>
        <taxon>Terebelliformia</taxon>
        <taxon>Alvinellidae</taxon>
        <taxon>Paralvinella</taxon>
    </lineage>
</organism>
<keyword evidence="2" id="KW-1185">Reference proteome</keyword>
<dbReference type="Proteomes" id="UP001208570">
    <property type="component" value="Unassembled WGS sequence"/>
</dbReference>
<dbReference type="AlphaFoldDB" id="A0AAD9N8D9"/>
<sequence>MQNMEIDVNWKPANRFLWGPDPKSLICKMVDGYTVDNH</sequence>
<evidence type="ECO:0000313" key="1">
    <source>
        <dbReference type="EMBL" id="KAK2158816.1"/>
    </source>
</evidence>
<evidence type="ECO:0000313" key="2">
    <source>
        <dbReference type="Proteomes" id="UP001208570"/>
    </source>
</evidence>
<feature type="non-terminal residue" evidence="1">
    <location>
        <position position="38"/>
    </location>
</feature>
<dbReference type="EMBL" id="JAODUP010000163">
    <property type="protein sequence ID" value="KAK2158816.1"/>
    <property type="molecule type" value="Genomic_DNA"/>
</dbReference>